<evidence type="ECO:0000313" key="1">
    <source>
        <dbReference type="EMBL" id="EEF52645.1"/>
    </source>
</evidence>
<keyword evidence="2" id="KW-1185">Reference proteome</keyword>
<reference evidence="2" key="1">
    <citation type="journal article" date="2010" name="Nat. Biotechnol.">
        <title>Draft genome sequence of the oilseed species Ricinus communis.</title>
        <authorList>
            <person name="Chan A.P."/>
            <person name="Crabtree J."/>
            <person name="Zhao Q."/>
            <person name="Lorenzi H."/>
            <person name="Orvis J."/>
            <person name="Puiu D."/>
            <person name="Melake-Berhan A."/>
            <person name="Jones K.M."/>
            <person name="Redman J."/>
            <person name="Chen G."/>
            <person name="Cahoon E.B."/>
            <person name="Gedil M."/>
            <person name="Stanke M."/>
            <person name="Haas B.J."/>
            <person name="Wortman J.R."/>
            <person name="Fraser-Liggett C.M."/>
            <person name="Ravel J."/>
            <person name="Rabinowicz P.D."/>
        </authorList>
    </citation>
    <scope>NUCLEOTIDE SEQUENCE [LARGE SCALE GENOMIC DNA]</scope>
    <source>
        <strain evidence="2">cv. Hale</strain>
    </source>
</reference>
<name>B9R815_RICCO</name>
<dbReference type="InParanoid" id="B9R815"/>
<proteinExistence type="predicted"/>
<dbReference type="EMBL" id="EQ973772">
    <property type="protein sequence ID" value="EEF52645.1"/>
    <property type="molecule type" value="Genomic_DNA"/>
</dbReference>
<dbReference type="AlphaFoldDB" id="B9R815"/>
<accession>B9R815</accession>
<sequence>MAETHHQWQNWTECLINLGEEFDTGRSQQVPIGTLMDMILSWHTITPAILGWPFAIAVPVHRGLLIYSLTYQN</sequence>
<protein>
    <submittedName>
        <fullName evidence="1">Uncharacterized protein</fullName>
    </submittedName>
</protein>
<evidence type="ECO:0000313" key="2">
    <source>
        <dbReference type="Proteomes" id="UP000008311"/>
    </source>
</evidence>
<dbReference type="Proteomes" id="UP000008311">
    <property type="component" value="Unassembled WGS sequence"/>
</dbReference>
<organism evidence="1 2">
    <name type="scientific">Ricinus communis</name>
    <name type="common">Castor bean</name>
    <dbReference type="NCBI Taxonomy" id="3988"/>
    <lineage>
        <taxon>Eukaryota</taxon>
        <taxon>Viridiplantae</taxon>
        <taxon>Streptophyta</taxon>
        <taxon>Embryophyta</taxon>
        <taxon>Tracheophyta</taxon>
        <taxon>Spermatophyta</taxon>
        <taxon>Magnoliopsida</taxon>
        <taxon>eudicotyledons</taxon>
        <taxon>Gunneridae</taxon>
        <taxon>Pentapetalae</taxon>
        <taxon>rosids</taxon>
        <taxon>fabids</taxon>
        <taxon>Malpighiales</taxon>
        <taxon>Euphorbiaceae</taxon>
        <taxon>Acalyphoideae</taxon>
        <taxon>Acalypheae</taxon>
        <taxon>Ricinus</taxon>
    </lineage>
</organism>
<gene>
    <name evidence="1" type="ORF">RCOM_1595990</name>
</gene>